<organism evidence="2 3">
    <name type="scientific">Noviherbaspirillum galbum</name>
    <dbReference type="NCBI Taxonomy" id="2709383"/>
    <lineage>
        <taxon>Bacteria</taxon>
        <taxon>Pseudomonadati</taxon>
        <taxon>Pseudomonadota</taxon>
        <taxon>Betaproteobacteria</taxon>
        <taxon>Burkholderiales</taxon>
        <taxon>Oxalobacteraceae</taxon>
        <taxon>Noviherbaspirillum</taxon>
    </lineage>
</organism>
<dbReference type="Gene3D" id="3.40.50.2000">
    <property type="entry name" value="Glycogen Phosphorylase B"/>
    <property type="match status" value="2"/>
</dbReference>
<keyword evidence="3" id="KW-1185">Reference proteome</keyword>
<reference evidence="2 3" key="1">
    <citation type="submission" date="2020-02" db="EMBL/GenBank/DDBJ databases">
        <authorList>
            <person name="Kim M.K."/>
        </authorList>
    </citation>
    <scope>NUCLEOTIDE SEQUENCE [LARGE SCALE GENOMIC DNA]</scope>
    <source>
        <strain evidence="2 3">17J57-3</strain>
    </source>
</reference>
<comment type="caution">
    <text evidence="2">The sequence shown here is derived from an EMBL/GenBank/DDBJ whole genome shotgun (WGS) entry which is preliminary data.</text>
</comment>
<evidence type="ECO:0000259" key="1">
    <source>
        <dbReference type="Pfam" id="PF13439"/>
    </source>
</evidence>
<dbReference type="SUPFAM" id="SSF53756">
    <property type="entry name" value="UDP-Glycosyltransferase/glycogen phosphorylase"/>
    <property type="match status" value="1"/>
</dbReference>
<dbReference type="InterPro" id="IPR050194">
    <property type="entry name" value="Glycosyltransferase_grp1"/>
</dbReference>
<keyword evidence="2" id="KW-0808">Transferase</keyword>
<gene>
    <name evidence="2" type="ORF">G3574_24110</name>
</gene>
<evidence type="ECO:0000313" key="3">
    <source>
        <dbReference type="Proteomes" id="UP000482155"/>
    </source>
</evidence>
<dbReference type="EMBL" id="JAAIVB010000078">
    <property type="protein sequence ID" value="NEX64178.1"/>
    <property type="molecule type" value="Genomic_DNA"/>
</dbReference>
<proteinExistence type="predicted"/>
<dbReference type="PANTHER" id="PTHR45947:SF3">
    <property type="entry name" value="SULFOQUINOVOSYL TRANSFERASE SQD2"/>
    <property type="match status" value="1"/>
</dbReference>
<name>A0A6B3SUL9_9BURK</name>
<dbReference type="InterPro" id="IPR028098">
    <property type="entry name" value="Glyco_trans_4-like_N"/>
</dbReference>
<dbReference type="AlphaFoldDB" id="A0A6B3SUL9"/>
<evidence type="ECO:0000313" key="2">
    <source>
        <dbReference type="EMBL" id="NEX64178.1"/>
    </source>
</evidence>
<dbReference type="Pfam" id="PF13439">
    <property type="entry name" value="Glyco_transf_4"/>
    <property type="match status" value="1"/>
</dbReference>
<dbReference type="PANTHER" id="PTHR45947">
    <property type="entry name" value="SULFOQUINOVOSYL TRANSFERASE SQD2"/>
    <property type="match status" value="1"/>
</dbReference>
<sequence length="405" mass="44365">MPISAELHADDRSSLGPATPPLVAHVIHSLGVGGLENGLVNLINHMPPQRYRHAIICLKGYSDFAQRITRKDVQLVALDKKEGKDPSAYRRMYQALRRLKPDLVHTRNLATMEMQAVAALAGVKARAHGEHGRDIYDLDGKNRKYLLLRKAMTPFIGQFTTVSKDLESWLTDAVGVSDGRVTQIYNGVDSERFHPRQPGADRVPAASPPGFLTPGAVVIGSVGRMAAVKDYPNLVEAFLMMLERQPECRRTARLLIVGEGESREACRSRLRAAGAEHLAWLPGERNDIAELMRVMDVFVLPSLGEGISNTILEAMSTGLPVVATRVGGNLELIDDCSTGKLVSPADPTALAAALYHYSNDAELRLRHGMAARRRIDSGFSMESMSRAYMQVYDGLLQARALPAAR</sequence>
<dbReference type="InterPro" id="IPR017522">
    <property type="entry name" value="Sugar_tfrase_PEP-CTERM_Stp2"/>
</dbReference>
<dbReference type="Pfam" id="PF13692">
    <property type="entry name" value="Glyco_trans_1_4"/>
    <property type="match status" value="1"/>
</dbReference>
<dbReference type="GO" id="GO:0016757">
    <property type="term" value="F:glycosyltransferase activity"/>
    <property type="evidence" value="ECO:0007669"/>
    <property type="project" value="TreeGrafter"/>
</dbReference>
<protein>
    <submittedName>
        <fullName evidence="2">TIGR03088 family PEP-CTERM/XrtA system glycosyltransferase</fullName>
    </submittedName>
</protein>
<dbReference type="Proteomes" id="UP000482155">
    <property type="component" value="Unassembled WGS sequence"/>
</dbReference>
<dbReference type="RefSeq" id="WP_163968086.1">
    <property type="nucleotide sequence ID" value="NZ_JAAIVB010000078.1"/>
</dbReference>
<dbReference type="NCBIfam" id="TIGR03088">
    <property type="entry name" value="stp2"/>
    <property type="match status" value="1"/>
</dbReference>
<accession>A0A6B3SUL9</accession>
<feature type="domain" description="Glycosyltransferase subfamily 4-like N-terminal" evidence="1">
    <location>
        <begin position="32"/>
        <end position="192"/>
    </location>
</feature>